<gene>
    <name evidence="3" type="ORF">E1757_14135</name>
</gene>
<dbReference type="Proteomes" id="UP000295636">
    <property type="component" value="Unassembled WGS sequence"/>
</dbReference>
<proteinExistence type="predicted"/>
<dbReference type="InterPro" id="IPR050490">
    <property type="entry name" value="Bact_solute-bd_prot1"/>
</dbReference>
<dbReference type="PANTHER" id="PTHR43649:SF11">
    <property type="entry name" value="ABC TRANSPORTER SUBSTRATE-BINDING PROTEIN YESO-RELATED"/>
    <property type="match status" value="1"/>
</dbReference>
<dbReference type="PROSITE" id="PS51257">
    <property type="entry name" value="PROKAR_LIPOPROTEIN"/>
    <property type="match status" value="1"/>
</dbReference>
<dbReference type="RefSeq" id="WP_133229074.1">
    <property type="nucleotide sequence ID" value="NZ_SMRT01000005.1"/>
</dbReference>
<dbReference type="AlphaFoldDB" id="A0A4R5KSB6"/>
<dbReference type="Pfam" id="PF13416">
    <property type="entry name" value="SBP_bac_8"/>
    <property type="match status" value="1"/>
</dbReference>
<protein>
    <submittedName>
        <fullName evidence="3">Extracellular solute-binding protein</fullName>
    </submittedName>
</protein>
<keyword evidence="4" id="KW-1185">Reference proteome</keyword>
<evidence type="ECO:0000256" key="2">
    <source>
        <dbReference type="SAM" id="SignalP"/>
    </source>
</evidence>
<evidence type="ECO:0000313" key="4">
    <source>
        <dbReference type="Proteomes" id="UP000295636"/>
    </source>
</evidence>
<feature type="region of interest" description="Disordered" evidence="1">
    <location>
        <begin position="26"/>
        <end position="46"/>
    </location>
</feature>
<dbReference type="Gene3D" id="3.40.190.10">
    <property type="entry name" value="Periplasmic binding protein-like II"/>
    <property type="match status" value="2"/>
</dbReference>
<name>A0A4R5KSB6_9BACL</name>
<feature type="compositionally biased region" description="Low complexity" evidence="1">
    <location>
        <begin position="26"/>
        <end position="36"/>
    </location>
</feature>
<dbReference type="EMBL" id="SMRT01000005">
    <property type="protein sequence ID" value="TDF97730.1"/>
    <property type="molecule type" value="Genomic_DNA"/>
</dbReference>
<sequence length="446" mass="49316">MKKALTTLVSLSLLLTAAGCGGGTTTPTGTPAAGGDAAKKPEAAASDKKEPVKLRIAWWGGQARHDYTLKIIELYQQKNPNVKFEAEYAAFDDYWKKLAPQAAANDLPDIIQMDDAYISQFGGRGQLEDLRPYMESGKLDKSNIAPGFLKIGEYDGKQYQITLGVNALGATVDAEMLKKAGGSLPAKDWTWDDMEAAAQKLKASGKLLGDRIDQKTFFAYYLRTQDQRLYNADGTALGYSDDKPFIDYFKRYQKWYDAGYVLPLDKLATKKFTPEDDEMVLGNAFGTFAWSNQYIAFNAAAKRPTEMLPPPGPNGKKGLFLKSSQGLSVTKNSKNKEEAIKFVNFFINDIEAHKIMKGERGVPINSKIQEALKPLLKLEEVKVFDYVAWAEANSSPNDPPYPVGSVEVLKVLQDVTEQILYKKISVEDGAAKFRKEANAILAKNKK</sequence>
<dbReference type="PANTHER" id="PTHR43649">
    <property type="entry name" value="ARABINOSE-BINDING PROTEIN-RELATED"/>
    <property type="match status" value="1"/>
</dbReference>
<organism evidence="3 4">
    <name type="scientific">Paenibacillus piri</name>
    <dbReference type="NCBI Taxonomy" id="2547395"/>
    <lineage>
        <taxon>Bacteria</taxon>
        <taxon>Bacillati</taxon>
        <taxon>Bacillota</taxon>
        <taxon>Bacilli</taxon>
        <taxon>Bacillales</taxon>
        <taxon>Paenibacillaceae</taxon>
        <taxon>Paenibacillus</taxon>
    </lineage>
</organism>
<feature type="chain" id="PRO_5039004400" evidence="2">
    <location>
        <begin position="18"/>
        <end position="446"/>
    </location>
</feature>
<dbReference type="SUPFAM" id="SSF53850">
    <property type="entry name" value="Periplasmic binding protein-like II"/>
    <property type="match status" value="1"/>
</dbReference>
<reference evidence="3 4" key="1">
    <citation type="submission" date="2019-03" db="EMBL/GenBank/DDBJ databases">
        <title>This is whole genome sequence of Paenibacillus sp MS74 strain.</title>
        <authorList>
            <person name="Trinh H.N."/>
        </authorList>
    </citation>
    <scope>NUCLEOTIDE SEQUENCE [LARGE SCALE GENOMIC DNA]</scope>
    <source>
        <strain evidence="3 4">MS74</strain>
    </source>
</reference>
<feature type="signal peptide" evidence="2">
    <location>
        <begin position="1"/>
        <end position="17"/>
    </location>
</feature>
<dbReference type="OrthoDB" id="7918484at2"/>
<dbReference type="InterPro" id="IPR006059">
    <property type="entry name" value="SBP"/>
</dbReference>
<feature type="compositionally biased region" description="Basic and acidic residues" evidence="1">
    <location>
        <begin position="37"/>
        <end position="46"/>
    </location>
</feature>
<evidence type="ECO:0000313" key="3">
    <source>
        <dbReference type="EMBL" id="TDF97730.1"/>
    </source>
</evidence>
<evidence type="ECO:0000256" key="1">
    <source>
        <dbReference type="SAM" id="MobiDB-lite"/>
    </source>
</evidence>
<keyword evidence="2" id="KW-0732">Signal</keyword>
<accession>A0A4R5KSB6</accession>
<comment type="caution">
    <text evidence="3">The sequence shown here is derived from an EMBL/GenBank/DDBJ whole genome shotgun (WGS) entry which is preliminary data.</text>
</comment>